<dbReference type="Proteomes" id="UP000298663">
    <property type="component" value="Unassembled WGS sequence"/>
</dbReference>
<evidence type="ECO:0000313" key="1">
    <source>
        <dbReference type="EMBL" id="TKR63044.1"/>
    </source>
</evidence>
<gene>
    <name evidence="1" type="ORF">L596_026927</name>
</gene>
<keyword evidence="2" id="KW-1185">Reference proteome</keyword>
<organism evidence="1 2">
    <name type="scientific">Steinernema carpocapsae</name>
    <name type="common">Entomopathogenic nematode</name>
    <dbReference type="NCBI Taxonomy" id="34508"/>
    <lineage>
        <taxon>Eukaryota</taxon>
        <taxon>Metazoa</taxon>
        <taxon>Ecdysozoa</taxon>
        <taxon>Nematoda</taxon>
        <taxon>Chromadorea</taxon>
        <taxon>Rhabditida</taxon>
        <taxon>Tylenchina</taxon>
        <taxon>Panagrolaimomorpha</taxon>
        <taxon>Strongyloidoidea</taxon>
        <taxon>Steinernematidae</taxon>
        <taxon>Steinernema</taxon>
    </lineage>
</organism>
<evidence type="ECO:0000313" key="2">
    <source>
        <dbReference type="Proteomes" id="UP000298663"/>
    </source>
</evidence>
<sequence>MARLHDFEQFICISITTLSFELLIVFCKQTTPGASSSNTSLSQKRRLEHSTDSLTRFMEFTKNDLSIWPIIKYLSVCAWNRT</sequence>
<reference evidence="1 2" key="1">
    <citation type="journal article" date="2015" name="Genome Biol.">
        <title>Comparative genomics of Steinernema reveals deeply conserved gene regulatory networks.</title>
        <authorList>
            <person name="Dillman A.R."/>
            <person name="Macchietto M."/>
            <person name="Porter C.F."/>
            <person name="Rogers A."/>
            <person name="Williams B."/>
            <person name="Antoshechkin I."/>
            <person name="Lee M.M."/>
            <person name="Goodwin Z."/>
            <person name="Lu X."/>
            <person name="Lewis E.E."/>
            <person name="Goodrich-Blair H."/>
            <person name="Stock S.P."/>
            <person name="Adams B.J."/>
            <person name="Sternberg P.W."/>
            <person name="Mortazavi A."/>
        </authorList>
    </citation>
    <scope>NUCLEOTIDE SEQUENCE [LARGE SCALE GENOMIC DNA]</scope>
    <source>
        <strain evidence="1 2">ALL</strain>
    </source>
</reference>
<dbReference type="EMBL" id="AZBU02000010">
    <property type="protein sequence ID" value="TKR63044.1"/>
    <property type="molecule type" value="Genomic_DNA"/>
</dbReference>
<name>A0A4U5M2S9_STECR</name>
<accession>A0A4U5M2S9</accession>
<protein>
    <submittedName>
        <fullName evidence="1">Uncharacterized protein</fullName>
    </submittedName>
</protein>
<dbReference type="AlphaFoldDB" id="A0A4U5M2S9"/>
<proteinExistence type="predicted"/>
<reference evidence="1 2" key="2">
    <citation type="journal article" date="2019" name="G3 (Bethesda)">
        <title>Hybrid Assembly of the Genome of the Entomopathogenic Nematode Steinernema carpocapsae Identifies the X-Chromosome.</title>
        <authorList>
            <person name="Serra L."/>
            <person name="Macchietto M."/>
            <person name="Macias-Munoz A."/>
            <person name="McGill C.J."/>
            <person name="Rodriguez I.M."/>
            <person name="Rodriguez B."/>
            <person name="Murad R."/>
            <person name="Mortazavi A."/>
        </authorList>
    </citation>
    <scope>NUCLEOTIDE SEQUENCE [LARGE SCALE GENOMIC DNA]</scope>
    <source>
        <strain evidence="1 2">ALL</strain>
    </source>
</reference>
<comment type="caution">
    <text evidence="1">The sequence shown here is derived from an EMBL/GenBank/DDBJ whole genome shotgun (WGS) entry which is preliminary data.</text>
</comment>